<proteinExistence type="inferred from homology"/>
<keyword evidence="6" id="KW-0964">Secreted</keyword>
<evidence type="ECO:0000313" key="15">
    <source>
        <dbReference type="Proteomes" id="UP000447434"/>
    </source>
</evidence>
<dbReference type="OrthoDB" id="2019149at2759"/>
<evidence type="ECO:0000256" key="6">
    <source>
        <dbReference type="ARBA" id="ARBA00022512"/>
    </source>
</evidence>
<comment type="subcellular location">
    <subcellularLocation>
        <location evidence="1">Secreted</location>
        <location evidence="1">Cell wall</location>
    </subcellularLocation>
</comment>
<dbReference type="InterPro" id="IPR011050">
    <property type="entry name" value="Pectin_lyase_fold/virulence"/>
</dbReference>
<dbReference type="Gene3D" id="2.160.20.10">
    <property type="entry name" value="Single-stranded right-handed beta-helix, Pectin lyase-like"/>
    <property type="match status" value="1"/>
</dbReference>
<evidence type="ECO:0000256" key="11">
    <source>
        <dbReference type="ARBA" id="ARBA00047928"/>
    </source>
</evidence>
<evidence type="ECO:0000259" key="13">
    <source>
        <dbReference type="SMART" id="SM00856"/>
    </source>
</evidence>
<evidence type="ECO:0000256" key="9">
    <source>
        <dbReference type="ARBA" id="ARBA00023157"/>
    </source>
</evidence>
<dbReference type="FunFam" id="2.160.20.10:FF:000001">
    <property type="entry name" value="Pectinesterase"/>
    <property type="match status" value="1"/>
</dbReference>
<dbReference type="GO" id="GO:0004857">
    <property type="term" value="F:enzyme inhibitor activity"/>
    <property type="evidence" value="ECO:0007669"/>
    <property type="project" value="InterPro"/>
</dbReference>
<dbReference type="NCBIfam" id="TIGR01614">
    <property type="entry name" value="PME_inhib"/>
    <property type="match status" value="1"/>
</dbReference>
<sequence length="578" mass="62861">MQMNYSPSLHKTPPFHFNPNQKTHKTQTLFSKMSSSFFFLSFLFLLTLSSAAKPPPSLTTTATPVIQQACKATNFSQQCESTLSQAKLPPNPTSLQLIQAAMAASSSNLDTALTNIKSLLDASAGNKNRTIAATICLEVLHNSNYRISLANASLPSGKTKDARAWLSAALAYTYDCSSSLKHANDTNQVREIMSFVDSISTLNSNALGLVFNYDAFGNDTASWKLPNTERDGFWEKPGSGGGSGDITGIPDKSVADVTVCKGGDSGCLKTIQEAVNKAPDNDGKGKKFVIYIKEGVYEETVKVPLEKRNVVFLGDGMGKTVITGSANVGQPGVSTYTSATVAVLGDGFMAKDLTIQNTAGPITYQAVAFKSDSDLSIIENCEFLGNQDTLYAHSLRQFYKSCHIQGNVDFIFGNSAAVFQDCVILVRPRQENPEKGESNAITAHGRSDPAQATGFVFHNCLINGTDKYLALYHSNPNVHKNFLGRPWRLYSRTVFIHSTMDAIVAPQGWLPWKEDFALKTLYYGEFENSGPGSDLSQRVPWSNKVPSEHVLAYSAQNFIQGNTWIPPSLLSSNVDKKN</sequence>
<comment type="caution">
    <text evidence="14">The sequence shown here is derived from an EMBL/GenBank/DDBJ whole genome shotgun (WGS) entry which is preliminary data.</text>
</comment>
<protein>
    <recommendedName>
        <fullName evidence="5">pectinesterase</fullName>
        <ecNumber evidence="5">3.1.1.11</ecNumber>
    </recommendedName>
</protein>
<evidence type="ECO:0000256" key="10">
    <source>
        <dbReference type="ARBA" id="ARBA00023180"/>
    </source>
</evidence>
<keyword evidence="7" id="KW-0378">Hydrolase</keyword>
<name>A0A6A4PMG9_LUPAL</name>
<keyword evidence="6" id="KW-0134">Cell wall</keyword>
<dbReference type="GO" id="GO:0030599">
    <property type="term" value="F:pectinesterase activity"/>
    <property type="evidence" value="ECO:0007669"/>
    <property type="project" value="UniProtKB-EC"/>
</dbReference>
<dbReference type="CDD" id="cd15798">
    <property type="entry name" value="PMEI-like_3"/>
    <property type="match status" value="1"/>
</dbReference>
<dbReference type="EC" id="3.1.1.11" evidence="5"/>
<evidence type="ECO:0000256" key="5">
    <source>
        <dbReference type="ARBA" id="ARBA00013229"/>
    </source>
</evidence>
<keyword evidence="8" id="KW-0063">Aspartyl esterase</keyword>
<dbReference type="FunFam" id="1.20.140.40:FF:000021">
    <property type="entry name" value="Probable pectinesterase/pectinesterase inhibitor 51"/>
    <property type="match status" value="1"/>
</dbReference>
<dbReference type="Pfam" id="PF04043">
    <property type="entry name" value="PMEI"/>
    <property type="match status" value="1"/>
</dbReference>
<dbReference type="GO" id="GO:0042545">
    <property type="term" value="P:cell wall modification"/>
    <property type="evidence" value="ECO:0007669"/>
    <property type="project" value="InterPro"/>
</dbReference>
<dbReference type="Proteomes" id="UP000447434">
    <property type="component" value="Chromosome 12"/>
</dbReference>
<dbReference type="AlphaFoldDB" id="A0A6A4PMG9"/>
<feature type="domain" description="Pectinesterase inhibitor" evidence="13">
    <location>
        <begin position="61"/>
        <end position="209"/>
    </location>
</feature>
<evidence type="ECO:0000256" key="4">
    <source>
        <dbReference type="ARBA" id="ARBA00007786"/>
    </source>
</evidence>
<evidence type="ECO:0000256" key="1">
    <source>
        <dbReference type="ARBA" id="ARBA00004191"/>
    </source>
</evidence>
<organism evidence="14 15">
    <name type="scientific">Lupinus albus</name>
    <name type="common">White lupine</name>
    <name type="synonym">Lupinus termis</name>
    <dbReference type="NCBI Taxonomy" id="3870"/>
    <lineage>
        <taxon>Eukaryota</taxon>
        <taxon>Viridiplantae</taxon>
        <taxon>Streptophyta</taxon>
        <taxon>Embryophyta</taxon>
        <taxon>Tracheophyta</taxon>
        <taxon>Spermatophyta</taxon>
        <taxon>Magnoliopsida</taxon>
        <taxon>eudicotyledons</taxon>
        <taxon>Gunneridae</taxon>
        <taxon>Pentapetalae</taxon>
        <taxon>rosids</taxon>
        <taxon>fabids</taxon>
        <taxon>Fabales</taxon>
        <taxon>Fabaceae</taxon>
        <taxon>Papilionoideae</taxon>
        <taxon>50 kb inversion clade</taxon>
        <taxon>genistoids sensu lato</taxon>
        <taxon>core genistoids</taxon>
        <taxon>Genisteae</taxon>
        <taxon>Lupinus</taxon>
    </lineage>
</organism>
<comment type="similarity">
    <text evidence="3">In the N-terminal section; belongs to the PMEI family.</text>
</comment>
<keyword evidence="9" id="KW-1015">Disulfide bond</keyword>
<dbReference type="InterPro" id="IPR012334">
    <property type="entry name" value="Pectin_lyas_fold"/>
</dbReference>
<keyword evidence="10" id="KW-0325">Glycoprotein</keyword>
<dbReference type="SMART" id="SM00856">
    <property type="entry name" value="PMEI"/>
    <property type="match status" value="1"/>
</dbReference>
<evidence type="ECO:0000256" key="3">
    <source>
        <dbReference type="ARBA" id="ARBA00006027"/>
    </source>
</evidence>
<accession>A0A6A4PMG9</accession>
<evidence type="ECO:0000313" key="14">
    <source>
        <dbReference type="EMBL" id="KAE9602781.1"/>
    </source>
</evidence>
<reference evidence="15" key="1">
    <citation type="journal article" date="2020" name="Nat. Commun.">
        <title>Genome sequence of the cluster root forming white lupin.</title>
        <authorList>
            <person name="Hufnagel B."/>
            <person name="Marques A."/>
            <person name="Soriano A."/>
            <person name="Marques L."/>
            <person name="Divol F."/>
            <person name="Doumas P."/>
            <person name="Sallet E."/>
            <person name="Mancinotti D."/>
            <person name="Carrere S."/>
            <person name="Marande W."/>
            <person name="Arribat S."/>
            <person name="Keller J."/>
            <person name="Huneau C."/>
            <person name="Blein T."/>
            <person name="Aime D."/>
            <person name="Laguerre M."/>
            <person name="Taylor J."/>
            <person name="Schubert V."/>
            <person name="Nelson M."/>
            <person name="Geu-Flores F."/>
            <person name="Crespi M."/>
            <person name="Gallardo-Guerrero K."/>
            <person name="Delaux P.-M."/>
            <person name="Salse J."/>
            <person name="Berges H."/>
            <person name="Guyot R."/>
            <person name="Gouzy J."/>
            <person name="Peret B."/>
        </authorList>
    </citation>
    <scope>NUCLEOTIDE SEQUENCE [LARGE SCALE GENOMIC DNA]</scope>
    <source>
        <strain evidence="15">cv. Amiga</strain>
    </source>
</reference>
<dbReference type="SUPFAM" id="SSF101148">
    <property type="entry name" value="Plant invertase/pectin methylesterase inhibitor"/>
    <property type="match status" value="1"/>
</dbReference>
<dbReference type="GO" id="GO:0045490">
    <property type="term" value="P:pectin catabolic process"/>
    <property type="evidence" value="ECO:0007669"/>
    <property type="project" value="UniProtKB-UniPathway"/>
</dbReference>
<comment type="function">
    <text evidence="12">Acts in the modification of cell walls via demethylesterification of cell wall pectin.</text>
</comment>
<dbReference type="InterPro" id="IPR000070">
    <property type="entry name" value="Pectinesterase_cat"/>
</dbReference>
<comment type="catalytic activity">
    <reaction evidence="11">
        <text>[(1-&gt;4)-alpha-D-galacturonosyl methyl ester](n) + n H2O = [(1-&gt;4)-alpha-D-galacturonosyl](n) + n methanol + n H(+)</text>
        <dbReference type="Rhea" id="RHEA:22380"/>
        <dbReference type="Rhea" id="RHEA-COMP:14570"/>
        <dbReference type="Rhea" id="RHEA-COMP:14573"/>
        <dbReference type="ChEBI" id="CHEBI:15377"/>
        <dbReference type="ChEBI" id="CHEBI:15378"/>
        <dbReference type="ChEBI" id="CHEBI:17790"/>
        <dbReference type="ChEBI" id="CHEBI:140522"/>
        <dbReference type="ChEBI" id="CHEBI:140523"/>
        <dbReference type="EC" id="3.1.1.11"/>
    </reaction>
</comment>
<keyword evidence="15" id="KW-1185">Reference proteome</keyword>
<dbReference type="UniPathway" id="UPA00545">
    <property type="reaction ID" value="UER00823"/>
</dbReference>
<evidence type="ECO:0000256" key="7">
    <source>
        <dbReference type="ARBA" id="ARBA00022801"/>
    </source>
</evidence>
<evidence type="ECO:0000256" key="12">
    <source>
        <dbReference type="ARBA" id="ARBA00057335"/>
    </source>
</evidence>
<dbReference type="EMBL" id="WOCE01000012">
    <property type="protein sequence ID" value="KAE9602781.1"/>
    <property type="molecule type" value="Genomic_DNA"/>
</dbReference>
<gene>
    <name evidence="14" type="ORF">Lalb_Chr12g0203211</name>
</gene>
<dbReference type="PANTHER" id="PTHR31707">
    <property type="entry name" value="PECTINESTERASE"/>
    <property type="match status" value="1"/>
</dbReference>
<evidence type="ECO:0000256" key="8">
    <source>
        <dbReference type="ARBA" id="ARBA00023085"/>
    </source>
</evidence>
<evidence type="ECO:0000256" key="2">
    <source>
        <dbReference type="ARBA" id="ARBA00005184"/>
    </source>
</evidence>
<dbReference type="Gene3D" id="1.20.140.40">
    <property type="entry name" value="Invertase/pectin methylesterase inhibitor family protein"/>
    <property type="match status" value="1"/>
</dbReference>
<comment type="pathway">
    <text evidence="2">Glycan metabolism; pectin degradation; 2-dehydro-3-deoxy-D-gluconate from pectin: step 1/5.</text>
</comment>
<dbReference type="Pfam" id="PF01095">
    <property type="entry name" value="Pectinesterase"/>
    <property type="match status" value="1"/>
</dbReference>
<comment type="similarity">
    <text evidence="4">In the C-terminal section; belongs to the pectinesterase family.</text>
</comment>
<dbReference type="InterPro" id="IPR006501">
    <property type="entry name" value="Pectinesterase_inhib_dom"/>
</dbReference>
<dbReference type="SUPFAM" id="SSF51126">
    <property type="entry name" value="Pectin lyase-like"/>
    <property type="match status" value="1"/>
</dbReference>
<dbReference type="InterPro" id="IPR035513">
    <property type="entry name" value="Invertase/methylesterase_inhib"/>
</dbReference>